<feature type="coiled-coil region" evidence="1">
    <location>
        <begin position="7"/>
        <end position="34"/>
    </location>
</feature>
<dbReference type="EnsemblPlants" id="OBART07G10630.1">
    <property type="protein sequence ID" value="OBART07G10630.1"/>
    <property type="gene ID" value="OBART07G10630"/>
</dbReference>
<accession>A0A0D3GPR3</accession>
<dbReference type="Proteomes" id="UP000026960">
    <property type="component" value="Chromosome 7"/>
</dbReference>
<name>A0A0D3GPR3_9ORYZ</name>
<dbReference type="PaxDb" id="65489-OBART07G10630.1"/>
<keyword evidence="3" id="KW-1185">Reference proteome</keyword>
<evidence type="ECO:0000256" key="1">
    <source>
        <dbReference type="SAM" id="Coils"/>
    </source>
</evidence>
<protein>
    <submittedName>
        <fullName evidence="2">Uncharacterized protein</fullName>
    </submittedName>
</protein>
<organism evidence="2">
    <name type="scientific">Oryza barthii</name>
    <dbReference type="NCBI Taxonomy" id="65489"/>
    <lineage>
        <taxon>Eukaryota</taxon>
        <taxon>Viridiplantae</taxon>
        <taxon>Streptophyta</taxon>
        <taxon>Embryophyta</taxon>
        <taxon>Tracheophyta</taxon>
        <taxon>Spermatophyta</taxon>
        <taxon>Magnoliopsida</taxon>
        <taxon>Liliopsida</taxon>
        <taxon>Poales</taxon>
        <taxon>Poaceae</taxon>
        <taxon>BOP clade</taxon>
        <taxon>Oryzoideae</taxon>
        <taxon>Oryzeae</taxon>
        <taxon>Oryzinae</taxon>
        <taxon>Oryza</taxon>
    </lineage>
</organism>
<proteinExistence type="predicted"/>
<evidence type="ECO:0000313" key="2">
    <source>
        <dbReference type="EnsemblPlants" id="OBART07G10630.1"/>
    </source>
</evidence>
<keyword evidence="1" id="KW-0175">Coiled coil</keyword>
<dbReference type="Gramene" id="OBART07G10630.1">
    <property type="protein sequence ID" value="OBART07G10630.1"/>
    <property type="gene ID" value="OBART07G10630"/>
</dbReference>
<reference evidence="2" key="1">
    <citation type="journal article" date="2009" name="Rice">
        <title>De Novo Next Generation Sequencing of Plant Genomes.</title>
        <authorList>
            <person name="Rounsley S."/>
            <person name="Marri P.R."/>
            <person name="Yu Y."/>
            <person name="He R."/>
            <person name="Sisneros N."/>
            <person name="Goicoechea J.L."/>
            <person name="Lee S.J."/>
            <person name="Angelova A."/>
            <person name="Kudrna D."/>
            <person name="Luo M."/>
            <person name="Affourtit J."/>
            <person name="Desany B."/>
            <person name="Knight J."/>
            <person name="Niazi F."/>
            <person name="Egholm M."/>
            <person name="Wing R.A."/>
        </authorList>
    </citation>
    <scope>NUCLEOTIDE SEQUENCE [LARGE SCALE GENOMIC DNA]</scope>
    <source>
        <strain evidence="2">cv. IRGC 105608</strain>
    </source>
</reference>
<reference evidence="2" key="2">
    <citation type="submission" date="2015-03" db="UniProtKB">
        <authorList>
            <consortium name="EnsemblPlants"/>
        </authorList>
    </citation>
    <scope>IDENTIFICATION</scope>
</reference>
<dbReference type="AlphaFoldDB" id="A0A0D3GPR3"/>
<evidence type="ECO:0000313" key="3">
    <source>
        <dbReference type="Proteomes" id="UP000026960"/>
    </source>
</evidence>
<sequence length="121" mass="13808">MASESKLDLLLRTMEENERKREVAEKKREEAKERARKDFLDLKKVFEVRIPLVEKKVEELGASVQTLSDKVTHIEGTIFKQENPQEPTGQESSWLAVPVRGLSEACQEAEDLSPVGNTNRE</sequence>
<dbReference type="HOGENOM" id="CLU_2041631_0_0_1"/>